<sequence length="118" mass="13160">MTLNHVPILSNDFVKSHSYKVGAYCCTAVDGGNRCQAMRSVDLGPPGENESVKHQADDALTVIRTMPFAIGYEKLKDLGNKVFRGWLCQKHNFALVVDQLSTGMLGELGWSEHRMLRH</sequence>
<proteinExistence type="predicted"/>
<accession>A0ACC3MQY6</accession>
<protein>
    <submittedName>
        <fullName evidence="1">Uncharacterized protein</fullName>
    </submittedName>
</protein>
<reference evidence="1" key="1">
    <citation type="submission" date="2023-07" db="EMBL/GenBank/DDBJ databases">
        <title>Black Yeasts Isolated from many extreme environments.</title>
        <authorList>
            <person name="Coleine C."/>
            <person name="Stajich J.E."/>
            <person name="Selbmann L."/>
        </authorList>
    </citation>
    <scope>NUCLEOTIDE SEQUENCE</scope>
    <source>
        <strain evidence="1">CCFEE 5714</strain>
    </source>
</reference>
<comment type="caution">
    <text evidence="1">The sequence shown here is derived from an EMBL/GenBank/DDBJ whole genome shotgun (WGS) entry which is preliminary data.</text>
</comment>
<evidence type="ECO:0000313" key="1">
    <source>
        <dbReference type="EMBL" id="KAK3701616.1"/>
    </source>
</evidence>
<name>A0ACC3MQY6_9PEZI</name>
<dbReference type="EMBL" id="JAUTXU010000171">
    <property type="protein sequence ID" value="KAK3701616.1"/>
    <property type="molecule type" value="Genomic_DNA"/>
</dbReference>
<organism evidence="1 2">
    <name type="scientific">Vermiconidia calcicola</name>
    <dbReference type="NCBI Taxonomy" id="1690605"/>
    <lineage>
        <taxon>Eukaryota</taxon>
        <taxon>Fungi</taxon>
        <taxon>Dikarya</taxon>
        <taxon>Ascomycota</taxon>
        <taxon>Pezizomycotina</taxon>
        <taxon>Dothideomycetes</taxon>
        <taxon>Dothideomycetidae</taxon>
        <taxon>Mycosphaerellales</taxon>
        <taxon>Extremaceae</taxon>
        <taxon>Vermiconidia</taxon>
    </lineage>
</organism>
<dbReference type="Proteomes" id="UP001281147">
    <property type="component" value="Unassembled WGS sequence"/>
</dbReference>
<evidence type="ECO:0000313" key="2">
    <source>
        <dbReference type="Proteomes" id="UP001281147"/>
    </source>
</evidence>
<gene>
    <name evidence="1" type="ORF">LTR37_015367</name>
</gene>
<keyword evidence="2" id="KW-1185">Reference proteome</keyword>